<dbReference type="SUPFAM" id="SSF143579">
    <property type="entry name" value="GK1464-like"/>
    <property type="match status" value="1"/>
</dbReference>
<organism evidence="2 3">
    <name type="scientific">Bacillus infantis</name>
    <dbReference type="NCBI Taxonomy" id="324767"/>
    <lineage>
        <taxon>Bacteria</taxon>
        <taxon>Bacillati</taxon>
        <taxon>Bacillota</taxon>
        <taxon>Bacilli</taxon>
        <taxon>Bacillales</taxon>
        <taxon>Bacillaceae</taxon>
        <taxon>Bacillus</taxon>
    </lineage>
</organism>
<dbReference type="Proteomes" id="UP000322139">
    <property type="component" value="Unassembled WGS sequence"/>
</dbReference>
<evidence type="ECO:0000259" key="1">
    <source>
        <dbReference type="Pfam" id="PF18681"/>
    </source>
</evidence>
<dbReference type="Pfam" id="PF18681">
    <property type="entry name" value="DUF5634"/>
    <property type="match status" value="1"/>
</dbReference>
<sequence>MESMTREQILADLQRSFEGYLNEYGADSIGTFEEPGQGGRYYFGCTVKKDDRTYHIHTPFAQQEDGSFTALGNGWTAETDDPMLQDKRGYGDLESALKEI</sequence>
<dbReference type="RefSeq" id="WP_148974660.1">
    <property type="nucleotide sequence ID" value="NZ_JBNIKU010000007.1"/>
</dbReference>
<name>A0A5D4RF58_9BACI</name>
<accession>A0A5D4RF58</accession>
<dbReference type="InterPro" id="IPR028990">
    <property type="entry name" value="GK1464-like"/>
</dbReference>
<dbReference type="AlphaFoldDB" id="A0A5D4RF58"/>
<evidence type="ECO:0000313" key="2">
    <source>
        <dbReference type="EMBL" id="TYS48476.1"/>
    </source>
</evidence>
<dbReference type="EMBL" id="VTER01000005">
    <property type="protein sequence ID" value="TYS48476.1"/>
    <property type="molecule type" value="Genomic_DNA"/>
</dbReference>
<comment type="caution">
    <text evidence="2">The sequence shown here is derived from an EMBL/GenBank/DDBJ whole genome shotgun (WGS) entry which is preliminary data.</text>
</comment>
<evidence type="ECO:0000313" key="3">
    <source>
        <dbReference type="Proteomes" id="UP000322139"/>
    </source>
</evidence>
<feature type="domain" description="GK1464-like" evidence="1">
    <location>
        <begin position="4"/>
        <end position="100"/>
    </location>
</feature>
<gene>
    <name evidence="2" type="ORF">FZD51_10115</name>
</gene>
<dbReference type="InterPro" id="IPR040915">
    <property type="entry name" value="GK1464-like_dom"/>
</dbReference>
<reference evidence="2 3" key="1">
    <citation type="submission" date="2019-08" db="EMBL/GenBank/DDBJ databases">
        <title>Bacillus genomes from the desert of Cuatro Cienegas, Coahuila.</title>
        <authorList>
            <person name="Olmedo-Alvarez G."/>
        </authorList>
    </citation>
    <scope>NUCLEOTIDE SEQUENCE [LARGE SCALE GENOMIC DNA]</scope>
    <source>
        <strain evidence="2 3">CH446_14T</strain>
    </source>
</reference>
<dbReference type="Gene3D" id="3.30.70.1480">
    <property type="entry name" value="GK1464-like"/>
    <property type="match status" value="1"/>
</dbReference>
<protein>
    <recommendedName>
        <fullName evidence="1">GK1464-like domain-containing protein</fullName>
    </recommendedName>
</protein>
<proteinExistence type="predicted"/>